<reference evidence="1" key="1">
    <citation type="journal article" date="2021" name="PeerJ">
        <title>Extensive microbial diversity within the chicken gut microbiome revealed by metagenomics and culture.</title>
        <authorList>
            <person name="Gilroy R."/>
            <person name="Ravi A."/>
            <person name="Getino M."/>
            <person name="Pursley I."/>
            <person name="Horton D.L."/>
            <person name="Alikhan N.F."/>
            <person name="Baker D."/>
            <person name="Gharbi K."/>
            <person name="Hall N."/>
            <person name="Watson M."/>
            <person name="Adriaenssens E.M."/>
            <person name="Foster-Nyarko E."/>
            <person name="Jarju S."/>
            <person name="Secka A."/>
            <person name="Antonio M."/>
            <person name="Oren A."/>
            <person name="Chaudhuri R.R."/>
            <person name="La Ragione R."/>
            <person name="Hildebrand F."/>
            <person name="Pallen M.J."/>
        </authorList>
    </citation>
    <scope>NUCLEOTIDE SEQUENCE</scope>
    <source>
        <strain evidence="1">23274</strain>
    </source>
</reference>
<dbReference type="InterPro" id="IPR003718">
    <property type="entry name" value="OsmC/Ohr_fam"/>
</dbReference>
<comment type="caution">
    <text evidence="1">The sequence shown here is derived from an EMBL/GenBank/DDBJ whole genome shotgun (WGS) entry which is preliminary data.</text>
</comment>
<dbReference type="Gene3D" id="3.30.300.20">
    <property type="match status" value="1"/>
</dbReference>
<dbReference type="Proteomes" id="UP000824202">
    <property type="component" value="Unassembled WGS sequence"/>
</dbReference>
<reference evidence="1" key="2">
    <citation type="submission" date="2021-04" db="EMBL/GenBank/DDBJ databases">
        <authorList>
            <person name="Gilroy R."/>
        </authorList>
    </citation>
    <scope>NUCLEOTIDE SEQUENCE</scope>
    <source>
        <strain evidence="1">23274</strain>
    </source>
</reference>
<protein>
    <submittedName>
        <fullName evidence="1">OsmC family protein</fullName>
    </submittedName>
</protein>
<dbReference type="SUPFAM" id="SSF82784">
    <property type="entry name" value="OsmC-like"/>
    <property type="match status" value="1"/>
</dbReference>
<sequence length="134" mass="14240">MAEMKAQYLGGLQVECEHLKSGAKLKTSPQAGQPEAGATFSPTGLCASALAACVLTMMGAYAEKNGLDIQGAEVEISLSMAEEPHRIGSITLIVNMPPKGYSDKEKKILERVANTCPVGNSLGELTEKKIVFNW</sequence>
<dbReference type="EMBL" id="DXFT01000057">
    <property type="protein sequence ID" value="HIX03038.1"/>
    <property type="molecule type" value="Genomic_DNA"/>
</dbReference>
<gene>
    <name evidence="1" type="ORF">H9863_02830</name>
</gene>
<dbReference type="PANTHER" id="PTHR39624">
    <property type="entry name" value="PROTEIN INVOLVED IN RIMO-MEDIATED BETA-METHYLTHIOLATION OF RIBOSOMAL PROTEIN S12 YCAO"/>
    <property type="match status" value="1"/>
</dbReference>
<proteinExistence type="predicted"/>
<dbReference type="Pfam" id="PF02566">
    <property type="entry name" value="OsmC"/>
    <property type="match status" value="1"/>
</dbReference>
<organism evidence="1 2">
    <name type="scientific">Candidatus Odoribacter faecigallinarum</name>
    <dbReference type="NCBI Taxonomy" id="2838706"/>
    <lineage>
        <taxon>Bacteria</taxon>
        <taxon>Pseudomonadati</taxon>
        <taxon>Bacteroidota</taxon>
        <taxon>Bacteroidia</taxon>
        <taxon>Bacteroidales</taxon>
        <taxon>Odoribacteraceae</taxon>
        <taxon>Odoribacter</taxon>
    </lineage>
</organism>
<name>A0A9D2AAV4_9BACT</name>
<dbReference type="PANTHER" id="PTHR39624:SF2">
    <property type="entry name" value="OSMC-LIKE PROTEIN"/>
    <property type="match status" value="1"/>
</dbReference>
<accession>A0A9D2AAV4</accession>
<dbReference type="InterPro" id="IPR015946">
    <property type="entry name" value="KH_dom-like_a/b"/>
</dbReference>
<dbReference type="InterPro" id="IPR036102">
    <property type="entry name" value="OsmC/Ohrsf"/>
</dbReference>
<evidence type="ECO:0000313" key="1">
    <source>
        <dbReference type="EMBL" id="HIX03038.1"/>
    </source>
</evidence>
<dbReference type="AlphaFoldDB" id="A0A9D2AAV4"/>
<evidence type="ECO:0000313" key="2">
    <source>
        <dbReference type="Proteomes" id="UP000824202"/>
    </source>
</evidence>